<sequence length="55" mass="6438">MATSWGILTRPWGCASPTKPYLRVKTAVLSVRGKEYLWRYFWSSTFTIECSIFLM</sequence>
<name>A0A0E9X1V1_ANGAN</name>
<reference evidence="1" key="2">
    <citation type="journal article" date="2015" name="Fish Shellfish Immunol.">
        <title>Early steps in the European eel (Anguilla anguilla)-Vibrio vulnificus interaction in the gills: Role of the RtxA13 toxin.</title>
        <authorList>
            <person name="Callol A."/>
            <person name="Pajuelo D."/>
            <person name="Ebbesson L."/>
            <person name="Teles M."/>
            <person name="MacKenzie S."/>
            <person name="Amaro C."/>
        </authorList>
    </citation>
    <scope>NUCLEOTIDE SEQUENCE</scope>
</reference>
<protein>
    <submittedName>
        <fullName evidence="1">Uncharacterized protein</fullName>
    </submittedName>
</protein>
<reference evidence="1" key="1">
    <citation type="submission" date="2014-11" db="EMBL/GenBank/DDBJ databases">
        <authorList>
            <person name="Amaro Gonzalez C."/>
        </authorList>
    </citation>
    <scope>NUCLEOTIDE SEQUENCE</scope>
</reference>
<evidence type="ECO:0000313" key="1">
    <source>
        <dbReference type="EMBL" id="JAH95683.1"/>
    </source>
</evidence>
<dbReference type="AlphaFoldDB" id="A0A0E9X1V1"/>
<dbReference type="EMBL" id="GBXM01012894">
    <property type="protein sequence ID" value="JAH95683.1"/>
    <property type="molecule type" value="Transcribed_RNA"/>
</dbReference>
<proteinExistence type="predicted"/>
<organism evidence="1">
    <name type="scientific">Anguilla anguilla</name>
    <name type="common">European freshwater eel</name>
    <name type="synonym">Muraena anguilla</name>
    <dbReference type="NCBI Taxonomy" id="7936"/>
    <lineage>
        <taxon>Eukaryota</taxon>
        <taxon>Metazoa</taxon>
        <taxon>Chordata</taxon>
        <taxon>Craniata</taxon>
        <taxon>Vertebrata</taxon>
        <taxon>Euteleostomi</taxon>
        <taxon>Actinopterygii</taxon>
        <taxon>Neopterygii</taxon>
        <taxon>Teleostei</taxon>
        <taxon>Anguilliformes</taxon>
        <taxon>Anguillidae</taxon>
        <taxon>Anguilla</taxon>
    </lineage>
</organism>
<accession>A0A0E9X1V1</accession>